<evidence type="ECO:0000256" key="2">
    <source>
        <dbReference type="ARBA" id="ARBA00023002"/>
    </source>
</evidence>
<gene>
    <name evidence="4" type="ORF">CLV49_1428</name>
</gene>
<comment type="caution">
    <text evidence="4">The sequence shown here is derived from an EMBL/GenBank/DDBJ whole genome shotgun (WGS) entry which is preliminary data.</text>
</comment>
<comment type="similarity">
    <text evidence="1">Belongs to the short-chain dehydrogenases/reductases (SDR) family.</text>
</comment>
<dbReference type="CDD" id="cd05233">
    <property type="entry name" value="SDR_c"/>
    <property type="match status" value="1"/>
</dbReference>
<dbReference type="InterPro" id="IPR002347">
    <property type="entry name" value="SDR_fam"/>
</dbReference>
<proteinExistence type="inferred from homology"/>
<keyword evidence="2" id="KW-0560">Oxidoreductase</keyword>
<dbReference type="Proteomes" id="UP000241203">
    <property type="component" value="Unassembled WGS sequence"/>
</dbReference>
<feature type="region of interest" description="Disordered" evidence="3">
    <location>
        <begin position="275"/>
        <end position="295"/>
    </location>
</feature>
<dbReference type="Pfam" id="PF13561">
    <property type="entry name" value="adh_short_C2"/>
    <property type="match status" value="1"/>
</dbReference>
<dbReference type="RefSeq" id="WP_208019812.1">
    <property type="nucleotide sequence ID" value="NZ_PYAU01000001.1"/>
</dbReference>
<protein>
    <submittedName>
        <fullName evidence="4">NAD(P)-dependent dehydrogenase (Short-subunit alcohol dehydrogenase family)</fullName>
    </submittedName>
</protein>
<evidence type="ECO:0000256" key="3">
    <source>
        <dbReference type="SAM" id="MobiDB-lite"/>
    </source>
</evidence>
<dbReference type="PANTHER" id="PTHR24321">
    <property type="entry name" value="DEHYDROGENASES, SHORT CHAIN"/>
    <property type="match status" value="1"/>
</dbReference>
<name>A0A2P8GV35_9MICO</name>
<dbReference type="PANTHER" id="PTHR24321:SF8">
    <property type="entry name" value="ESTRADIOL 17-BETA-DEHYDROGENASE 8-RELATED"/>
    <property type="match status" value="1"/>
</dbReference>
<feature type="compositionally biased region" description="Gly residues" evidence="3">
    <location>
        <begin position="285"/>
        <end position="295"/>
    </location>
</feature>
<accession>A0A2P8GV35</accession>
<dbReference type="EMBL" id="PYAU01000001">
    <property type="protein sequence ID" value="PSL37821.1"/>
    <property type="molecule type" value="Genomic_DNA"/>
</dbReference>
<dbReference type="InterPro" id="IPR036291">
    <property type="entry name" value="NAD(P)-bd_dom_sf"/>
</dbReference>
<dbReference type="Gene3D" id="3.40.50.720">
    <property type="entry name" value="NAD(P)-binding Rossmann-like Domain"/>
    <property type="match status" value="1"/>
</dbReference>
<dbReference type="AlphaFoldDB" id="A0A2P8GV35"/>
<organism evidence="4 5">
    <name type="scientific">Labedella gwakjiensis</name>
    <dbReference type="NCBI Taxonomy" id="390269"/>
    <lineage>
        <taxon>Bacteria</taxon>
        <taxon>Bacillati</taxon>
        <taxon>Actinomycetota</taxon>
        <taxon>Actinomycetes</taxon>
        <taxon>Micrococcales</taxon>
        <taxon>Microbacteriaceae</taxon>
        <taxon>Labedella</taxon>
    </lineage>
</organism>
<dbReference type="GO" id="GO:0016491">
    <property type="term" value="F:oxidoreductase activity"/>
    <property type="evidence" value="ECO:0007669"/>
    <property type="project" value="UniProtKB-KW"/>
</dbReference>
<sequence length="295" mass="29773">MSTIRRFEGAVAVVTGAGSGLGRASAQRLAAEGANVVAVDVNTDAVLDVVASLPTPGIHVTADVSDEDAVDAYMAAGIEAFGQIDLFHLNAGIFGSFAPIPDLTVDDFERVMAVNVRGQFLGLRAALRHYRDRDVGGSIVFTASIAGHRGSADLLPYQTSKHAVTGLVHGAAMYGGPLGVRVNGVAPGIVPTELFAAAATTRGGGNDMTARAATTPLRRAGTPEDIAGVVAFLLSDDAAYTTGEIVTADGGASIVNTVRPSGGAGAWDPTGIDDALYGADRRRPGGAGTTGGDAS</sequence>
<dbReference type="FunFam" id="3.40.50.720:FF:000084">
    <property type="entry name" value="Short-chain dehydrogenase reductase"/>
    <property type="match status" value="1"/>
</dbReference>
<evidence type="ECO:0000313" key="5">
    <source>
        <dbReference type="Proteomes" id="UP000241203"/>
    </source>
</evidence>
<dbReference type="PRINTS" id="PR00081">
    <property type="entry name" value="GDHRDH"/>
</dbReference>
<dbReference type="SUPFAM" id="SSF51735">
    <property type="entry name" value="NAD(P)-binding Rossmann-fold domains"/>
    <property type="match status" value="1"/>
</dbReference>
<evidence type="ECO:0000313" key="4">
    <source>
        <dbReference type="EMBL" id="PSL37821.1"/>
    </source>
</evidence>
<evidence type="ECO:0000256" key="1">
    <source>
        <dbReference type="ARBA" id="ARBA00006484"/>
    </source>
</evidence>
<reference evidence="4 5" key="1">
    <citation type="submission" date="2018-03" db="EMBL/GenBank/DDBJ databases">
        <title>Genomic Encyclopedia of Archaeal and Bacterial Type Strains, Phase II (KMG-II): from individual species to whole genera.</title>
        <authorList>
            <person name="Goeker M."/>
        </authorList>
    </citation>
    <scope>NUCLEOTIDE SEQUENCE [LARGE SCALE GENOMIC DNA]</scope>
    <source>
        <strain evidence="4 5">DSM 21548</strain>
    </source>
</reference>